<evidence type="ECO:0000256" key="1">
    <source>
        <dbReference type="SAM" id="Phobius"/>
    </source>
</evidence>
<feature type="transmembrane region" description="Helical" evidence="1">
    <location>
        <begin position="129"/>
        <end position="146"/>
    </location>
</feature>
<feature type="transmembrane region" description="Helical" evidence="1">
    <location>
        <begin position="106"/>
        <end position="124"/>
    </location>
</feature>
<accession>A0A645D7L5</accession>
<reference evidence="2" key="1">
    <citation type="submission" date="2019-08" db="EMBL/GenBank/DDBJ databases">
        <authorList>
            <person name="Kucharzyk K."/>
            <person name="Murdoch R.W."/>
            <person name="Higgins S."/>
            <person name="Loffler F."/>
        </authorList>
    </citation>
    <scope>NUCLEOTIDE SEQUENCE</scope>
</reference>
<keyword evidence="1" id="KW-1133">Transmembrane helix</keyword>
<feature type="transmembrane region" description="Helical" evidence="1">
    <location>
        <begin position="54"/>
        <end position="70"/>
    </location>
</feature>
<gene>
    <name evidence="2" type="ORF">SDC9_132412</name>
</gene>
<evidence type="ECO:0000313" key="2">
    <source>
        <dbReference type="EMBL" id="MPM85334.1"/>
    </source>
</evidence>
<dbReference type="EMBL" id="VSSQ01033669">
    <property type="protein sequence ID" value="MPM85334.1"/>
    <property type="molecule type" value="Genomic_DNA"/>
</dbReference>
<comment type="caution">
    <text evidence="2">The sequence shown here is derived from an EMBL/GenBank/DDBJ whole genome shotgun (WGS) entry which is preliminary data.</text>
</comment>
<dbReference type="AlphaFoldDB" id="A0A645D7L5"/>
<proteinExistence type="predicted"/>
<organism evidence="2">
    <name type="scientific">bioreactor metagenome</name>
    <dbReference type="NCBI Taxonomy" id="1076179"/>
    <lineage>
        <taxon>unclassified sequences</taxon>
        <taxon>metagenomes</taxon>
        <taxon>ecological metagenomes</taxon>
    </lineage>
</organism>
<protein>
    <submittedName>
        <fullName evidence="2">Uncharacterized protein</fullName>
    </submittedName>
</protein>
<keyword evidence="1" id="KW-0812">Transmembrane</keyword>
<name>A0A645D7L5_9ZZZZ</name>
<keyword evidence="1" id="KW-0472">Membrane</keyword>
<sequence length="148" mass="17278">MTAKPLKTVVLPVLCITLFGVLMLAASFMLYYGFYLFVERFFYAGQTQNVRTDLLRRLFAVLYGCLYLLLHRINKWELAKATLMVGPLGTIVVTIVLSYYTRMHLALLYSGIFLALVIAFLYLFKKPWYYYYAIVVTLVPALWYAWPR</sequence>
<feature type="transmembrane region" description="Helical" evidence="1">
    <location>
        <begin position="9"/>
        <end position="34"/>
    </location>
</feature>
<feature type="transmembrane region" description="Helical" evidence="1">
    <location>
        <begin position="82"/>
        <end position="100"/>
    </location>
</feature>